<name>A0AAD7CU43_MYCRO</name>
<feature type="compositionally biased region" description="Polar residues" evidence="1">
    <location>
        <begin position="199"/>
        <end position="211"/>
    </location>
</feature>
<feature type="region of interest" description="Disordered" evidence="1">
    <location>
        <begin position="199"/>
        <end position="225"/>
    </location>
</feature>
<dbReference type="Proteomes" id="UP001221757">
    <property type="component" value="Unassembled WGS sequence"/>
</dbReference>
<keyword evidence="3" id="KW-1185">Reference proteome</keyword>
<protein>
    <submittedName>
        <fullName evidence="2">Uncharacterized protein</fullName>
    </submittedName>
</protein>
<organism evidence="2 3">
    <name type="scientific">Mycena rosella</name>
    <name type="common">Pink bonnet</name>
    <name type="synonym">Agaricus rosellus</name>
    <dbReference type="NCBI Taxonomy" id="1033263"/>
    <lineage>
        <taxon>Eukaryota</taxon>
        <taxon>Fungi</taxon>
        <taxon>Dikarya</taxon>
        <taxon>Basidiomycota</taxon>
        <taxon>Agaricomycotina</taxon>
        <taxon>Agaricomycetes</taxon>
        <taxon>Agaricomycetidae</taxon>
        <taxon>Agaricales</taxon>
        <taxon>Marasmiineae</taxon>
        <taxon>Mycenaceae</taxon>
        <taxon>Mycena</taxon>
    </lineage>
</organism>
<evidence type="ECO:0000313" key="3">
    <source>
        <dbReference type="Proteomes" id="UP001221757"/>
    </source>
</evidence>
<evidence type="ECO:0000313" key="2">
    <source>
        <dbReference type="EMBL" id="KAJ7662989.1"/>
    </source>
</evidence>
<feature type="compositionally biased region" description="Acidic residues" evidence="1">
    <location>
        <begin position="116"/>
        <end position="136"/>
    </location>
</feature>
<proteinExistence type="predicted"/>
<dbReference type="EMBL" id="JARKIE010000236">
    <property type="protein sequence ID" value="KAJ7662989.1"/>
    <property type="molecule type" value="Genomic_DNA"/>
</dbReference>
<evidence type="ECO:0000256" key="1">
    <source>
        <dbReference type="SAM" id="MobiDB-lite"/>
    </source>
</evidence>
<comment type="caution">
    <text evidence="2">The sequence shown here is derived from an EMBL/GenBank/DDBJ whole genome shotgun (WGS) entry which is preliminary data.</text>
</comment>
<feature type="region of interest" description="Disordered" evidence="1">
    <location>
        <begin position="108"/>
        <end position="136"/>
    </location>
</feature>
<feature type="compositionally biased region" description="Pro residues" evidence="1">
    <location>
        <begin position="1"/>
        <end position="16"/>
    </location>
</feature>
<dbReference type="AlphaFoldDB" id="A0AAD7CU43"/>
<gene>
    <name evidence="2" type="ORF">B0H17DRAFT_312755</name>
</gene>
<accession>A0AAD7CU43</accession>
<feature type="region of interest" description="Disordered" evidence="1">
    <location>
        <begin position="1"/>
        <end position="20"/>
    </location>
</feature>
<reference evidence="2" key="1">
    <citation type="submission" date="2023-03" db="EMBL/GenBank/DDBJ databases">
        <title>Massive genome expansion in bonnet fungi (Mycena s.s.) driven by repeated elements and novel gene families across ecological guilds.</title>
        <authorList>
            <consortium name="Lawrence Berkeley National Laboratory"/>
            <person name="Harder C.B."/>
            <person name="Miyauchi S."/>
            <person name="Viragh M."/>
            <person name="Kuo A."/>
            <person name="Thoen E."/>
            <person name="Andreopoulos B."/>
            <person name="Lu D."/>
            <person name="Skrede I."/>
            <person name="Drula E."/>
            <person name="Henrissat B."/>
            <person name="Morin E."/>
            <person name="Kohler A."/>
            <person name="Barry K."/>
            <person name="LaButti K."/>
            <person name="Morin E."/>
            <person name="Salamov A."/>
            <person name="Lipzen A."/>
            <person name="Mereny Z."/>
            <person name="Hegedus B."/>
            <person name="Baldrian P."/>
            <person name="Stursova M."/>
            <person name="Weitz H."/>
            <person name="Taylor A."/>
            <person name="Grigoriev I.V."/>
            <person name="Nagy L.G."/>
            <person name="Martin F."/>
            <person name="Kauserud H."/>
        </authorList>
    </citation>
    <scope>NUCLEOTIDE SEQUENCE</scope>
    <source>
        <strain evidence="2">CBHHK067</strain>
    </source>
</reference>
<sequence length="225" mass="24070">MASTSPPPTSTHPSPLPLHGLVHKQPALDALPPLSSCPAAKVLAAAQFAALHTAHIVAHPPDGVLFPFLHGLEGDNHAQNTFFAAPARRRPPRFRGLVWVVADEDEPRPAPLALPLEEEDDEDDDFSDDEEEDMEDELVPMDVDPDVRIVRGGDDLPPIATLDGEADVHGEEEAGKHMHPVHHRAAIQLQTVGLPLGSPSTAGNSSTSTDGTFFPSPATDVQMEM</sequence>